<feature type="coiled-coil region" evidence="1">
    <location>
        <begin position="53"/>
        <end position="80"/>
    </location>
</feature>
<keyword evidence="2" id="KW-0812">Transmembrane</keyword>
<dbReference type="PANTHER" id="PTHR34408">
    <property type="entry name" value="FAMILY PROTEIN, PUTATIVE-RELATED"/>
    <property type="match status" value="1"/>
</dbReference>
<reference evidence="4 5" key="1">
    <citation type="submission" date="2020-08" db="EMBL/GenBank/DDBJ databases">
        <title>Genomic Encyclopedia of Type Strains, Phase IV (KMG-IV): sequencing the most valuable type-strain genomes for metagenomic binning, comparative biology and taxonomic classification.</title>
        <authorList>
            <person name="Goeker M."/>
        </authorList>
    </citation>
    <scope>NUCLEOTIDE SEQUENCE [LARGE SCALE GENOMIC DNA]</scope>
    <source>
        <strain evidence="4 5">DSM 16325</strain>
    </source>
</reference>
<feature type="domain" description="SH3b" evidence="3">
    <location>
        <begin position="79"/>
        <end position="148"/>
    </location>
</feature>
<evidence type="ECO:0000256" key="1">
    <source>
        <dbReference type="SAM" id="Coils"/>
    </source>
</evidence>
<proteinExistence type="predicted"/>
<comment type="caution">
    <text evidence="4">The sequence shown here is derived from an EMBL/GenBank/DDBJ whole genome shotgun (WGS) entry which is preliminary data.</text>
</comment>
<dbReference type="PROSITE" id="PS51781">
    <property type="entry name" value="SH3B"/>
    <property type="match status" value="2"/>
</dbReference>
<dbReference type="Gene3D" id="2.30.30.40">
    <property type="entry name" value="SH3 Domains"/>
    <property type="match status" value="2"/>
</dbReference>
<keyword evidence="2" id="KW-1133">Transmembrane helix</keyword>
<name>A0A7W8IR14_9BACL</name>
<keyword evidence="1" id="KW-0175">Coiled coil</keyword>
<accession>A0A7W8IR14</accession>
<keyword evidence="2" id="KW-0472">Membrane</keyword>
<gene>
    <name evidence="4" type="ORF">HNQ34_001340</name>
</gene>
<evidence type="ECO:0000256" key="2">
    <source>
        <dbReference type="SAM" id="Phobius"/>
    </source>
</evidence>
<evidence type="ECO:0000313" key="5">
    <source>
        <dbReference type="Proteomes" id="UP000520011"/>
    </source>
</evidence>
<evidence type="ECO:0000259" key="3">
    <source>
        <dbReference type="PROSITE" id="PS51781"/>
    </source>
</evidence>
<dbReference type="PANTHER" id="PTHR34408:SF1">
    <property type="entry name" value="GLYCOSYL HYDROLASE FAMILY 19 DOMAIN-CONTAINING PROTEIN HI_1415"/>
    <property type="match status" value="1"/>
</dbReference>
<sequence>MNTKKWAISLGLTIGIVTGSFFFTPSIMKASEEVILASVDWVTAQLNPIKSQISTLQAKIDAQQKEIDSLKQQLASQAALPSTVYATKNKTAIRSGASTSYKIIAYKNAGDSLKVVSALSSSQGVWYYVQVSATVKGWVSHNDVSTTRSTASSSQKTVVTTAKANIRKGASTSYPIIETVERGTILLFIQSFTNSQGEIWYNVQTNSGKRGWMAGYLGEVK</sequence>
<dbReference type="EMBL" id="JACHEP010000004">
    <property type="protein sequence ID" value="MBB5324247.1"/>
    <property type="molecule type" value="Genomic_DNA"/>
</dbReference>
<dbReference type="Pfam" id="PF08239">
    <property type="entry name" value="SH3_3"/>
    <property type="match status" value="2"/>
</dbReference>
<dbReference type="SMART" id="SM00287">
    <property type="entry name" value="SH3b"/>
    <property type="match status" value="2"/>
</dbReference>
<dbReference type="Proteomes" id="UP000520011">
    <property type="component" value="Unassembled WGS sequence"/>
</dbReference>
<dbReference type="InterPro" id="IPR003646">
    <property type="entry name" value="SH3-like_bac-type"/>
</dbReference>
<dbReference type="RefSeq" id="WP_183252798.1">
    <property type="nucleotide sequence ID" value="NZ_JACHEP010000004.1"/>
</dbReference>
<keyword evidence="5" id="KW-1185">Reference proteome</keyword>
<organism evidence="4 5">
    <name type="scientific">Anoxybacteroides tepidamans</name>
    <dbReference type="NCBI Taxonomy" id="265948"/>
    <lineage>
        <taxon>Bacteria</taxon>
        <taxon>Bacillati</taxon>
        <taxon>Bacillota</taxon>
        <taxon>Bacilli</taxon>
        <taxon>Bacillales</taxon>
        <taxon>Anoxybacillaceae</taxon>
        <taxon>Anoxybacteroides</taxon>
    </lineage>
</organism>
<feature type="transmembrane region" description="Helical" evidence="2">
    <location>
        <begin position="6"/>
        <end position="23"/>
    </location>
</feature>
<dbReference type="InterPro" id="IPR052354">
    <property type="entry name" value="Cell_Wall_Dynamics_Protein"/>
</dbReference>
<protein>
    <submittedName>
        <fullName evidence="4">Uncharacterized protein YgiM (DUF1202 family)</fullName>
    </submittedName>
</protein>
<dbReference type="AlphaFoldDB" id="A0A7W8IR14"/>
<feature type="domain" description="SH3b" evidence="3">
    <location>
        <begin position="154"/>
        <end position="221"/>
    </location>
</feature>
<evidence type="ECO:0000313" key="4">
    <source>
        <dbReference type="EMBL" id="MBB5324247.1"/>
    </source>
</evidence>